<evidence type="ECO:0000256" key="4">
    <source>
        <dbReference type="HAMAP-Rule" id="MF_00434"/>
    </source>
</evidence>
<dbReference type="GO" id="GO:0008124">
    <property type="term" value="F:4-alpha-hydroxytetrahydrobiopterin dehydratase activity"/>
    <property type="evidence" value="ECO:0007669"/>
    <property type="project" value="UniProtKB-EC"/>
</dbReference>
<dbReference type="SUPFAM" id="SSF55248">
    <property type="entry name" value="PCD-like"/>
    <property type="match status" value="1"/>
</dbReference>
<dbReference type="PANTHER" id="PTHR12599">
    <property type="entry name" value="PTERIN-4-ALPHA-CARBINOLAMINE DEHYDRATASE"/>
    <property type="match status" value="1"/>
</dbReference>
<reference evidence="5 6" key="1">
    <citation type="submission" date="2024-09" db="EMBL/GenBank/DDBJ databases">
        <authorList>
            <person name="Sun Q."/>
            <person name="Mori K."/>
        </authorList>
    </citation>
    <scope>NUCLEOTIDE SEQUENCE [LARGE SCALE GENOMIC DNA]</scope>
    <source>
        <strain evidence="5 6">TBRC 0563</strain>
    </source>
</reference>
<evidence type="ECO:0000256" key="1">
    <source>
        <dbReference type="ARBA" id="ARBA00001554"/>
    </source>
</evidence>
<dbReference type="InterPro" id="IPR036428">
    <property type="entry name" value="PCD_sf"/>
</dbReference>
<evidence type="ECO:0000256" key="2">
    <source>
        <dbReference type="ARBA" id="ARBA00006472"/>
    </source>
</evidence>
<dbReference type="NCBIfam" id="NF002017">
    <property type="entry name" value="PRK00823.1-2"/>
    <property type="match status" value="1"/>
</dbReference>
<dbReference type="CDD" id="cd00488">
    <property type="entry name" value="PCD_DCoH"/>
    <property type="match status" value="1"/>
</dbReference>
<proteinExistence type="inferred from homology"/>
<comment type="catalytic activity">
    <reaction evidence="1 4">
        <text>(4aS,6R)-4a-hydroxy-L-erythro-5,6,7,8-tetrahydrobiopterin = (6R)-L-erythro-6,7-dihydrobiopterin + H2O</text>
        <dbReference type="Rhea" id="RHEA:11920"/>
        <dbReference type="ChEBI" id="CHEBI:15377"/>
        <dbReference type="ChEBI" id="CHEBI:15642"/>
        <dbReference type="ChEBI" id="CHEBI:43120"/>
        <dbReference type="EC" id="4.2.1.96"/>
    </reaction>
</comment>
<evidence type="ECO:0000313" key="5">
    <source>
        <dbReference type="EMBL" id="MFB9835865.1"/>
    </source>
</evidence>
<dbReference type="HAMAP" id="MF_00434">
    <property type="entry name" value="Pterin_4_alpha"/>
    <property type="match status" value="1"/>
</dbReference>
<sequence>MQQLRAADIERELASTPGWELVEDSIVRTVKFQDFKAAMAYVNRVAEVAEELNHHPDIEIRWNIVVLTQTTHAAGGLTEHDFRLARRLNAL</sequence>
<dbReference type="Gene3D" id="3.30.1360.20">
    <property type="entry name" value="Transcriptional coactivator/pterin dehydratase"/>
    <property type="match status" value="1"/>
</dbReference>
<dbReference type="EMBL" id="JBHLZP010000232">
    <property type="protein sequence ID" value="MFB9835865.1"/>
    <property type="molecule type" value="Genomic_DNA"/>
</dbReference>
<organism evidence="5 6">
    <name type="scientific">Actinoallomurus acaciae</name>
    <dbReference type="NCBI Taxonomy" id="502577"/>
    <lineage>
        <taxon>Bacteria</taxon>
        <taxon>Bacillati</taxon>
        <taxon>Actinomycetota</taxon>
        <taxon>Actinomycetes</taxon>
        <taxon>Streptosporangiales</taxon>
        <taxon>Thermomonosporaceae</taxon>
        <taxon>Actinoallomurus</taxon>
    </lineage>
</organism>
<keyword evidence="3 4" id="KW-0456">Lyase</keyword>
<keyword evidence="6" id="KW-1185">Reference proteome</keyword>
<protein>
    <recommendedName>
        <fullName evidence="4">Putative pterin-4-alpha-carbinolamine dehydratase</fullName>
        <shortName evidence="4">PHS</shortName>
        <ecNumber evidence="4">4.2.1.96</ecNumber>
    </recommendedName>
    <alternativeName>
        <fullName evidence="4">4-alpha-hydroxy-tetrahydropterin dehydratase</fullName>
    </alternativeName>
    <alternativeName>
        <fullName evidence="4">Pterin carbinolamine dehydratase</fullName>
        <shortName evidence="4">PCD</shortName>
    </alternativeName>
</protein>
<gene>
    <name evidence="5" type="ORF">ACFFNX_27155</name>
</gene>
<dbReference type="RefSeq" id="WP_378208177.1">
    <property type="nucleotide sequence ID" value="NZ_JBHLZP010000232.1"/>
</dbReference>
<dbReference type="PANTHER" id="PTHR12599:SF0">
    <property type="entry name" value="PTERIN-4-ALPHA-CARBINOLAMINE DEHYDRATASE"/>
    <property type="match status" value="1"/>
</dbReference>
<dbReference type="InterPro" id="IPR001533">
    <property type="entry name" value="Pterin_deHydtase"/>
</dbReference>
<name>A0ABV5YLC9_9ACTN</name>
<comment type="caution">
    <text evidence="5">The sequence shown here is derived from an EMBL/GenBank/DDBJ whole genome shotgun (WGS) entry which is preliminary data.</text>
</comment>
<comment type="similarity">
    <text evidence="2 4">Belongs to the pterin-4-alpha-carbinolamine dehydratase family.</text>
</comment>
<dbReference type="Pfam" id="PF01329">
    <property type="entry name" value="Pterin_4a"/>
    <property type="match status" value="1"/>
</dbReference>
<evidence type="ECO:0000313" key="6">
    <source>
        <dbReference type="Proteomes" id="UP001589627"/>
    </source>
</evidence>
<dbReference type="Proteomes" id="UP001589627">
    <property type="component" value="Unassembled WGS sequence"/>
</dbReference>
<evidence type="ECO:0000256" key="3">
    <source>
        <dbReference type="ARBA" id="ARBA00023239"/>
    </source>
</evidence>
<dbReference type="EC" id="4.2.1.96" evidence="4"/>
<accession>A0ABV5YLC9</accession>